<evidence type="ECO:0000313" key="2">
    <source>
        <dbReference type="Proteomes" id="UP000005096"/>
    </source>
</evidence>
<gene>
    <name evidence="1" type="ORF">Apau_1959</name>
</gene>
<dbReference type="STRING" id="584708.Apau_1959"/>
<sequence length="302" mass="34413">MKQFEWLSTGLLAPLPDQEERLSPPNDGEPLVLVYLPWNHRLLGVRLLGRFDAWYVGRSGPRVQWREVFLYPDLPAALTLEGERVELPAPGVNQLLATLQAHVAPPGDHGKTESFLAECLTRSKNPALSGEEDRPWRRMAYCGIRSALFWNDRACLTRIALWLREARDAFGPSSGIRLWKRFPPSLEEDVVQDLAALGFLPERIRQLDLEDTNPCVLRNDRGYLIQFWNSTHDEPGLEGTSLRLLLFVPLTAWTDLRGKHGLSLKEMVHAAWGYADAYETWRSWRFYGLEIPTEKGKTATAV</sequence>
<dbReference type="HOGENOM" id="CLU_078982_0_0_0"/>
<dbReference type="PaxDb" id="584708-Apau_1959"/>
<keyword evidence="2" id="KW-1185">Reference proteome</keyword>
<dbReference type="Proteomes" id="UP000005096">
    <property type="component" value="Chromosome"/>
</dbReference>
<dbReference type="RefSeq" id="WP_006301608.1">
    <property type="nucleotide sequence ID" value="NZ_CM001022.1"/>
</dbReference>
<dbReference type="eggNOG" id="ENOG5031JAR">
    <property type="taxonomic scope" value="Bacteria"/>
</dbReference>
<organism evidence="1 2">
    <name type="scientific">Aminomonas paucivorans DSM 12260</name>
    <dbReference type="NCBI Taxonomy" id="584708"/>
    <lineage>
        <taxon>Bacteria</taxon>
        <taxon>Thermotogati</taxon>
        <taxon>Synergistota</taxon>
        <taxon>Synergistia</taxon>
        <taxon>Synergistales</taxon>
        <taxon>Synergistaceae</taxon>
        <taxon>Aminomonas</taxon>
    </lineage>
</organism>
<proteinExistence type="predicted"/>
<accession>E3CX26</accession>
<dbReference type="AlphaFoldDB" id="E3CX26"/>
<name>E3CX26_9BACT</name>
<protein>
    <submittedName>
        <fullName evidence="1">Uncharacterized protein</fullName>
    </submittedName>
</protein>
<dbReference type="OrthoDB" id="2308at2"/>
<dbReference type="EMBL" id="CM001022">
    <property type="protein sequence ID" value="EFQ24373.1"/>
    <property type="molecule type" value="Genomic_DNA"/>
</dbReference>
<reference evidence="1 2" key="1">
    <citation type="journal article" date="2010" name="Stand. Genomic Sci.">
        <title>Non-contiguous finished genome sequence of Aminomonas paucivorans type strain (GLU-3).</title>
        <authorList>
            <person name="Pitluck S."/>
            <person name="Yasawong M."/>
            <person name="Held B."/>
            <person name="Lapidus A."/>
            <person name="Nolan M."/>
            <person name="Copeland A."/>
            <person name="Lucas S."/>
            <person name="Del Rio T.G."/>
            <person name="Tice H."/>
            <person name="Cheng J.F."/>
            <person name="Chertkov O."/>
            <person name="Goodwin L."/>
            <person name="Tapia R."/>
            <person name="Han C."/>
            <person name="Liolios K."/>
            <person name="Ivanova N."/>
            <person name="Mavromatis K."/>
            <person name="Ovchinnikova G."/>
            <person name="Pati A."/>
            <person name="Chen A."/>
            <person name="Palaniappan K."/>
            <person name="Land M."/>
            <person name="Hauser L."/>
            <person name="Chang Y.J."/>
            <person name="Jeffries C.D."/>
            <person name="Pukall R."/>
            <person name="Spring S."/>
            <person name="Rohde M."/>
            <person name="Sikorski J."/>
            <person name="Goker M."/>
            <person name="Woyke T."/>
            <person name="Bristow J."/>
            <person name="Eisen J.A."/>
            <person name="Markowitz V."/>
            <person name="Hugenholtz P."/>
            <person name="Kyrpides N.C."/>
            <person name="Klenk H.P."/>
        </authorList>
    </citation>
    <scope>NUCLEOTIDE SEQUENCE [LARGE SCALE GENOMIC DNA]</scope>
    <source>
        <strain evidence="1 2">DSM 12260</strain>
    </source>
</reference>
<evidence type="ECO:0000313" key="1">
    <source>
        <dbReference type="EMBL" id="EFQ24373.1"/>
    </source>
</evidence>